<evidence type="ECO:0000313" key="2">
    <source>
        <dbReference type="Proteomes" id="UP000789920"/>
    </source>
</evidence>
<name>A0ACA9M073_9GLOM</name>
<accession>A0ACA9M073</accession>
<reference evidence="1" key="1">
    <citation type="submission" date="2021-06" db="EMBL/GenBank/DDBJ databases">
        <authorList>
            <person name="Kallberg Y."/>
            <person name="Tangrot J."/>
            <person name="Rosling A."/>
        </authorList>
    </citation>
    <scope>NUCLEOTIDE SEQUENCE</scope>
    <source>
        <strain evidence="1">MA461A</strain>
    </source>
</reference>
<gene>
    <name evidence="1" type="ORF">RPERSI_LOCUS4413</name>
</gene>
<feature type="non-terminal residue" evidence="1">
    <location>
        <position position="136"/>
    </location>
</feature>
<feature type="non-terminal residue" evidence="1">
    <location>
        <position position="1"/>
    </location>
</feature>
<proteinExistence type="predicted"/>
<keyword evidence="2" id="KW-1185">Reference proteome</keyword>
<dbReference type="EMBL" id="CAJVQC010006053">
    <property type="protein sequence ID" value="CAG8562220.1"/>
    <property type="molecule type" value="Genomic_DNA"/>
</dbReference>
<organism evidence="1 2">
    <name type="scientific">Racocetra persica</name>
    <dbReference type="NCBI Taxonomy" id="160502"/>
    <lineage>
        <taxon>Eukaryota</taxon>
        <taxon>Fungi</taxon>
        <taxon>Fungi incertae sedis</taxon>
        <taxon>Mucoromycota</taxon>
        <taxon>Glomeromycotina</taxon>
        <taxon>Glomeromycetes</taxon>
        <taxon>Diversisporales</taxon>
        <taxon>Gigasporaceae</taxon>
        <taxon>Racocetra</taxon>
    </lineage>
</organism>
<dbReference type="Proteomes" id="UP000789920">
    <property type="component" value="Unassembled WGS sequence"/>
</dbReference>
<protein>
    <submittedName>
        <fullName evidence="1">18800_t:CDS:1</fullName>
    </submittedName>
</protein>
<comment type="caution">
    <text evidence="1">The sequence shown here is derived from an EMBL/GenBank/DDBJ whole genome shotgun (WGS) entry which is preliminary data.</text>
</comment>
<sequence length="136" mass="15400">STRLKRQKTTEDLSQEIYSDLQEAPKALATGKLEDWWDVNGEGSESSDVCLEDRINEIYNLYFDNVEEVVPEIDIGKLEEKDRDQFETTPSPNRSVWPSSVLVKPQAPLGSTCVLDLSLTRWGLLDEEDRGIAVAR</sequence>
<evidence type="ECO:0000313" key="1">
    <source>
        <dbReference type="EMBL" id="CAG8562220.1"/>
    </source>
</evidence>